<dbReference type="PANTHER" id="PTHR30621">
    <property type="entry name" value="GLUTAMINE SYNTHETASE ADENYLYLTRANSFERASE"/>
    <property type="match status" value="1"/>
</dbReference>
<dbReference type="GO" id="GO:0000820">
    <property type="term" value="P:regulation of glutamine family amino acid metabolic process"/>
    <property type="evidence" value="ECO:0007669"/>
    <property type="project" value="TreeGrafter"/>
</dbReference>
<reference evidence="9 10" key="1">
    <citation type="submission" date="2011-04" db="EMBL/GenBank/DDBJ databases">
        <title>The complete genome of Thermodesulfobium narugense DSM 14796.</title>
        <authorList>
            <consortium name="US DOE Joint Genome Institute (JGI-PGF)"/>
            <person name="Lucas S."/>
            <person name="Han J."/>
            <person name="Lapidus A."/>
            <person name="Bruce D."/>
            <person name="Goodwin L."/>
            <person name="Pitluck S."/>
            <person name="Peters L."/>
            <person name="Kyrpides N."/>
            <person name="Mavromatis K."/>
            <person name="Pagani I."/>
            <person name="Ivanova N."/>
            <person name="Ovchinnikova G."/>
            <person name="Zhang X."/>
            <person name="Saunders L."/>
            <person name="Detter J.C."/>
            <person name="Tapia R."/>
            <person name="Han C."/>
            <person name="Land M."/>
            <person name="Hauser L."/>
            <person name="Markowitz V."/>
            <person name="Cheng J.-F."/>
            <person name="Hugenholtz P."/>
            <person name="Woyke T."/>
            <person name="Wu D."/>
            <person name="Spring S."/>
            <person name="Schroeder M."/>
            <person name="Brambilla E."/>
            <person name="Klenk H.-P."/>
            <person name="Eisen J.A."/>
        </authorList>
    </citation>
    <scope>NUCLEOTIDE SEQUENCE [LARGE SCALE GENOMIC DNA]</scope>
    <source>
        <strain evidence="9 10">DSM 14796</strain>
    </source>
</reference>
<proteinExistence type="predicted"/>
<dbReference type="SUPFAM" id="SSF81301">
    <property type="entry name" value="Nucleotidyltransferase"/>
    <property type="match status" value="2"/>
</dbReference>
<dbReference type="Pfam" id="PF08335">
    <property type="entry name" value="GlnD_UR_UTase"/>
    <property type="match status" value="2"/>
</dbReference>
<dbReference type="InterPro" id="IPR005190">
    <property type="entry name" value="GlnE_rpt_dom"/>
</dbReference>
<gene>
    <name evidence="9" type="ORF">Thena_1176</name>
</gene>
<keyword evidence="6" id="KW-0511">Multifunctional enzyme</keyword>
<evidence type="ECO:0000256" key="5">
    <source>
        <dbReference type="ARBA" id="ARBA00022842"/>
    </source>
</evidence>
<feature type="domain" description="Glutamate-ammonia ligase adenylyltransferase repeated" evidence="7">
    <location>
        <begin position="651"/>
        <end position="783"/>
    </location>
</feature>
<dbReference type="GO" id="GO:0008882">
    <property type="term" value="F:[glutamate-ammonia-ligase] adenylyltransferase activity"/>
    <property type="evidence" value="ECO:0007669"/>
    <property type="project" value="UniProtKB-EC"/>
</dbReference>
<dbReference type="SUPFAM" id="SSF81593">
    <property type="entry name" value="Nucleotidyltransferase substrate binding subunit/domain"/>
    <property type="match status" value="2"/>
</dbReference>
<evidence type="ECO:0000256" key="3">
    <source>
        <dbReference type="ARBA" id="ARBA00022741"/>
    </source>
</evidence>
<dbReference type="KEGG" id="tnr:Thena_1176"/>
<evidence type="ECO:0000259" key="8">
    <source>
        <dbReference type="Pfam" id="PF08335"/>
    </source>
</evidence>
<evidence type="ECO:0000256" key="6">
    <source>
        <dbReference type="ARBA" id="ARBA00023268"/>
    </source>
</evidence>
<keyword evidence="2 9" id="KW-0548">Nucleotidyltransferase</keyword>
<evidence type="ECO:0000313" key="9">
    <source>
        <dbReference type="EMBL" id="AEE14796.1"/>
    </source>
</evidence>
<dbReference type="OrthoDB" id="9810963at2"/>
<evidence type="ECO:0000256" key="2">
    <source>
        <dbReference type="ARBA" id="ARBA00022695"/>
    </source>
</evidence>
<dbReference type="GO" id="GO:0005524">
    <property type="term" value="F:ATP binding"/>
    <property type="evidence" value="ECO:0007669"/>
    <property type="project" value="UniProtKB-KW"/>
</dbReference>
<dbReference type="InterPro" id="IPR043519">
    <property type="entry name" value="NT_sf"/>
</dbReference>
<dbReference type="AlphaFoldDB" id="M1E6H1"/>
<dbReference type="InterPro" id="IPR023057">
    <property type="entry name" value="GlnE"/>
</dbReference>
<dbReference type="Pfam" id="PF03710">
    <property type="entry name" value="GlnE"/>
    <property type="match status" value="2"/>
</dbReference>
<dbReference type="CDD" id="cd05401">
    <property type="entry name" value="NT_GlnE_GlnD_like"/>
    <property type="match status" value="2"/>
</dbReference>
<dbReference type="STRING" id="747365.Thena_1176"/>
<name>M1E6H1_9BACT</name>
<dbReference type="Proteomes" id="UP000011765">
    <property type="component" value="Chromosome"/>
</dbReference>
<dbReference type="GO" id="GO:0016874">
    <property type="term" value="F:ligase activity"/>
    <property type="evidence" value="ECO:0007669"/>
    <property type="project" value="UniProtKB-KW"/>
</dbReference>
<feature type="domain" description="PII-uridylyltransferase/Glutamine-synthetase adenylyltransferase" evidence="8">
    <location>
        <begin position="822"/>
        <end position="924"/>
    </location>
</feature>
<evidence type="ECO:0000313" key="10">
    <source>
        <dbReference type="Proteomes" id="UP000011765"/>
    </source>
</evidence>
<dbReference type="RefSeq" id="WP_013756517.1">
    <property type="nucleotide sequence ID" value="NC_015499.1"/>
</dbReference>
<keyword evidence="1 9" id="KW-0808">Transferase</keyword>
<dbReference type="GO" id="GO:0005829">
    <property type="term" value="C:cytosol"/>
    <property type="evidence" value="ECO:0007669"/>
    <property type="project" value="TreeGrafter"/>
</dbReference>
<dbReference type="PANTHER" id="PTHR30621:SF0">
    <property type="entry name" value="BIFUNCTIONAL GLUTAMINE SYNTHETASE ADENYLYLTRANSFERASE_ADENYLYL-REMOVING ENZYME"/>
    <property type="match status" value="1"/>
</dbReference>
<keyword evidence="3" id="KW-0547">Nucleotide-binding</keyword>
<dbReference type="EMBL" id="CP002690">
    <property type="protein sequence ID" value="AEE14796.1"/>
    <property type="molecule type" value="Genomic_DNA"/>
</dbReference>
<keyword evidence="10" id="KW-1185">Reference proteome</keyword>
<evidence type="ECO:0000256" key="1">
    <source>
        <dbReference type="ARBA" id="ARBA00022679"/>
    </source>
</evidence>
<evidence type="ECO:0000256" key="4">
    <source>
        <dbReference type="ARBA" id="ARBA00022840"/>
    </source>
</evidence>
<protein>
    <submittedName>
        <fullName evidence="9">(Glutamate--ammonia-ligase) adenylyltransferase</fullName>
        <ecNumber evidence="9">2.7.7.42</ecNumber>
    </submittedName>
</protein>
<keyword evidence="5" id="KW-0460">Magnesium</keyword>
<sequence length="957" mass="112696">MNLRSTTLNINPDSFFYSIIEKHNLKITDVEFTKSNFLKILEHSPSPYFLCSDLIKRPLFAYRLFTILSSSIYLTKILLQHPNYLDLLSSVNFELNLNLDDYILEAKRATDIFKGFENKINALKRLKLREHLRIATREIQGNLDLKNSTLQLSALYEALLREVLSVCKKHLEERLGKKIPLFTVFAGGKLGGREINYCSDVDLVFISPQEIDYEDLKLSNKLARFYIKVLSDFTQEGFFFHVDLNLRPEGPDGALLPKKNASIEYWKRWADPWEWQSLIKFRPVAGNINLGKEILKSLNKIIYPNFPLEKRIDSIFQIKERIENQFSNNSNELKRSPGAIRDVEFLCQLFQVLYGYIYPELQEVNTIKVLERLSKLNLISSDEFHVLYEGYIFLRKIEHLLMIYNNQIIHELSSDPEQTNIISKLMGYPNEKDLLEKVIEHKKNIRSVFEKYFNKVSWINRKKIKKGISQVIELEEKDLEDVKQLLEDFNQEIPKDLNHFSDLTESSRYLMLLKIGNTKFQETLSYQLEELLLEICKTNHPDYTLKNFSLFLSNMKGKDTFFQLFMDNEYLKKLILSFSNFGPYLLDKVVNEPEFLDYLIETKELDFESIKEKNISFNPQNITNSIFREILNLSQSYLTRVRSETWVQKELTYLGQKLCEFCFNQNIQEKYKNEVALLALGNFATGRLTITSDLDVLFVHSDLISDLDLYTLHKDSQKAVINFLKTNDNTSFPLYFDLRLRPEGENGEVIRSLSAYRSYYEKYLEPWEKIAYSKLKFICGNFNLAKSLIILTREFCYKAFTKEELEDLIKIRNRVIQERINQDIDPKMDIKLGPGSLMDIDFLLQVYRLPLAKDYKPLRISDPWQILKNMDNFAPWSPKEHSILKEAFNFYNKILFALKFLRGNTNNILLTEDELSILKKMIKYNETIDILSYYLKLSNSVKDIFDKYFLQASNFRV</sequence>
<dbReference type="HOGENOM" id="CLU_006233_0_0_9"/>
<keyword evidence="9" id="KW-0436">Ligase</keyword>
<dbReference type="eggNOG" id="COG1391">
    <property type="taxonomic scope" value="Bacteria"/>
</dbReference>
<dbReference type="InterPro" id="IPR013546">
    <property type="entry name" value="PII_UdlTrfase/GS_AdlTrfase"/>
</dbReference>
<dbReference type="EC" id="2.7.7.42" evidence="9"/>
<dbReference type="Gene3D" id="1.20.120.330">
    <property type="entry name" value="Nucleotidyltransferases domain 2"/>
    <property type="match status" value="2"/>
</dbReference>
<evidence type="ECO:0000259" key="7">
    <source>
        <dbReference type="Pfam" id="PF03710"/>
    </source>
</evidence>
<keyword evidence="4" id="KW-0067">ATP-binding</keyword>
<accession>M1E6H1</accession>
<organism evidence="9 10">
    <name type="scientific">Thermodesulfobium narugense DSM 14796</name>
    <dbReference type="NCBI Taxonomy" id="747365"/>
    <lineage>
        <taxon>Bacteria</taxon>
        <taxon>Pseudomonadati</taxon>
        <taxon>Thermodesulfobiota</taxon>
        <taxon>Thermodesulfobiia</taxon>
        <taxon>Thermodesulfobiales</taxon>
        <taxon>Thermodesulfobiaceae</taxon>
        <taxon>Thermodesulfobium</taxon>
    </lineage>
</organism>
<feature type="domain" description="PII-uridylyltransferase/Glutamine-synthetase adenylyltransferase" evidence="8">
    <location>
        <begin position="317"/>
        <end position="452"/>
    </location>
</feature>
<dbReference type="Gene3D" id="3.30.460.10">
    <property type="entry name" value="Beta Polymerase, domain 2"/>
    <property type="match status" value="2"/>
</dbReference>
<feature type="domain" description="Glutamate-ammonia ligase adenylyltransferase repeated" evidence="7">
    <location>
        <begin position="63"/>
        <end position="295"/>
    </location>
</feature>